<feature type="region of interest" description="Disordered" evidence="1">
    <location>
        <begin position="1"/>
        <end position="26"/>
    </location>
</feature>
<dbReference type="Proteomes" id="UP000684084">
    <property type="component" value="Unassembled WGS sequence"/>
</dbReference>
<sequence>MEIPEQIQSSAGAHPTDRAAPATADAGVAANDNHPIVFPDLAKTHRILKSLTKKNCIYTFYKSWTRFVCKVLYSYAVHSFTHQHDNGSSYSSPYSSTKSMGKNKRKLQMYLSW</sequence>
<proteinExistence type="predicted"/>
<evidence type="ECO:0000313" key="2">
    <source>
        <dbReference type="EMBL" id="CAB5388648.1"/>
    </source>
</evidence>
<dbReference type="EMBL" id="CAGKOT010000062">
    <property type="protein sequence ID" value="CAB5388648.1"/>
    <property type="molecule type" value="Genomic_DNA"/>
</dbReference>
<organism evidence="2 3">
    <name type="scientific">Rhizophagus irregularis</name>
    <dbReference type="NCBI Taxonomy" id="588596"/>
    <lineage>
        <taxon>Eukaryota</taxon>
        <taxon>Fungi</taxon>
        <taxon>Fungi incertae sedis</taxon>
        <taxon>Mucoromycota</taxon>
        <taxon>Glomeromycotina</taxon>
        <taxon>Glomeromycetes</taxon>
        <taxon>Glomerales</taxon>
        <taxon>Glomeraceae</taxon>
        <taxon>Rhizophagus</taxon>
    </lineage>
</organism>
<dbReference type="AlphaFoldDB" id="A0A915ZSY4"/>
<accession>A0A915ZSY4</accession>
<name>A0A915ZSY4_9GLOM</name>
<evidence type="ECO:0000256" key="1">
    <source>
        <dbReference type="SAM" id="MobiDB-lite"/>
    </source>
</evidence>
<feature type="compositionally biased region" description="Polar residues" evidence="1">
    <location>
        <begin position="1"/>
        <end position="11"/>
    </location>
</feature>
<gene>
    <name evidence="2" type="ORF">CHRIB12_LOCUS20690</name>
</gene>
<protein>
    <submittedName>
        <fullName evidence="2">Uncharacterized protein</fullName>
    </submittedName>
</protein>
<reference evidence="2" key="1">
    <citation type="submission" date="2020-05" db="EMBL/GenBank/DDBJ databases">
        <authorList>
            <person name="Rincon C."/>
            <person name="Sanders R I."/>
            <person name="Robbins C."/>
            <person name="Chaturvedi A."/>
        </authorList>
    </citation>
    <scope>NUCLEOTIDE SEQUENCE</scope>
    <source>
        <strain evidence="2">CHB12</strain>
    </source>
</reference>
<evidence type="ECO:0000313" key="3">
    <source>
        <dbReference type="Proteomes" id="UP000684084"/>
    </source>
</evidence>
<comment type="caution">
    <text evidence="2">The sequence shown here is derived from an EMBL/GenBank/DDBJ whole genome shotgun (WGS) entry which is preliminary data.</text>
</comment>